<name>A0A916KQI7_9POXV</name>
<dbReference type="RefSeq" id="YP_008003784.1">
    <property type="nucleotide sequence ID" value="NC_021246.1"/>
</dbReference>
<reference evidence="1 2" key="1">
    <citation type="journal article" date="2013" name="J. Virol.">
        <title>New Insights into the Evolution of Entomopoxvirinae from the Complete Genome Sequences of Four Entomopoxviruses Infecting Adoxophyes honmai, Choristoneura biennis, Choristoneura rosaceana, and Mythimna separata.</title>
        <authorList>
            <person name="Theze J."/>
            <person name="Takatsuka J."/>
            <person name="Li Z."/>
            <person name="Gallais J."/>
            <person name="Doucet D."/>
            <person name="Arif B."/>
            <person name="Nakai M."/>
            <person name="Herniou E.A."/>
        </authorList>
    </citation>
    <scope>NUCLEOTIDE SEQUENCE [LARGE SCALE GENOMIC DNA]</scope>
</reference>
<protein>
    <submittedName>
        <fullName evidence="1">Uncharacterized protein</fullName>
    </submittedName>
</protein>
<keyword evidence="2" id="KW-1185">Reference proteome</keyword>
<accession>A0A916KQI7</accession>
<dbReference type="OrthoDB" id="37204at10239"/>
<dbReference type="KEGG" id="vg:15613889"/>
<sequence length="183" mass="21987">MVIIIKMDIHECMNLLYDKLKEYIDSFISNIKYELLEYIDKILFNKIEYIDELINNYKNETNKYINKIVNNTDIKNYPNYILGDPNIISSVNAYIPKNINERYKLDNNIYIPYKEILYLSNMIDIHNEYFDNKIKNIYKENIKNIILLDDPIPYIDILKSLIKSLNIDDTIELCYDIKNISFK</sequence>
<dbReference type="EMBL" id="HF679134">
    <property type="protein sequence ID" value="CCU56465.1"/>
    <property type="molecule type" value="Genomic_DNA"/>
</dbReference>
<evidence type="ECO:0000313" key="1">
    <source>
        <dbReference type="EMBL" id="CCU56465.1"/>
    </source>
</evidence>
<organism evidence="1 2">
    <name type="scientific">Mythimna separata entomopoxvirus 'L'</name>
    <dbReference type="NCBI Taxonomy" id="1293572"/>
    <lineage>
        <taxon>Viruses</taxon>
        <taxon>Varidnaviria</taxon>
        <taxon>Bamfordvirae</taxon>
        <taxon>Nucleocytoviricota</taxon>
        <taxon>Pokkesviricetes</taxon>
        <taxon>Chitovirales</taxon>
        <taxon>Poxviridae</taxon>
        <taxon>Entomopoxvirinae</taxon>
        <taxon>Betaentomopoxvirus</taxon>
        <taxon>Betaentomopoxvirus mseparata</taxon>
        <taxon>Mythimna separata entomopoxvirus</taxon>
    </lineage>
</organism>
<gene>
    <name evidence="1" type="ORF">MYSEV_267</name>
</gene>
<evidence type="ECO:0000313" key="2">
    <source>
        <dbReference type="Proteomes" id="UP000792671"/>
    </source>
</evidence>
<dbReference type="GeneID" id="15613889"/>
<proteinExistence type="predicted"/>
<dbReference type="Proteomes" id="UP000792671">
    <property type="component" value="Genome"/>
</dbReference>